<dbReference type="EMBL" id="BGPR01002230">
    <property type="protein sequence ID" value="GBM70083.1"/>
    <property type="molecule type" value="Genomic_DNA"/>
</dbReference>
<organism evidence="1 2">
    <name type="scientific">Araneus ventricosus</name>
    <name type="common">Orbweaver spider</name>
    <name type="synonym">Epeira ventricosa</name>
    <dbReference type="NCBI Taxonomy" id="182803"/>
    <lineage>
        <taxon>Eukaryota</taxon>
        <taxon>Metazoa</taxon>
        <taxon>Ecdysozoa</taxon>
        <taxon>Arthropoda</taxon>
        <taxon>Chelicerata</taxon>
        <taxon>Arachnida</taxon>
        <taxon>Araneae</taxon>
        <taxon>Araneomorphae</taxon>
        <taxon>Entelegynae</taxon>
        <taxon>Araneoidea</taxon>
        <taxon>Araneidae</taxon>
        <taxon>Araneus</taxon>
    </lineage>
</organism>
<accession>A0A4Y2HXP4</accession>
<protein>
    <recommendedName>
        <fullName evidence="3">MACPF domain-containing protein</fullName>
    </recommendedName>
</protein>
<evidence type="ECO:0008006" key="3">
    <source>
        <dbReference type="Google" id="ProtNLM"/>
    </source>
</evidence>
<dbReference type="OrthoDB" id="6420410at2759"/>
<reference evidence="1 2" key="1">
    <citation type="journal article" date="2019" name="Sci. Rep.">
        <title>Orb-weaving spider Araneus ventricosus genome elucidates the spidroin gene catalogue.</title>
        <authorList>
            <person name="Kono N."/>
            <person name="Nakamura H."/>
            <person name="Ohtoshi R."/>
            <person name="Moran D.A.P."/>
            <person name="Shinohara A."/>
            <person name="Yoshida Y."/>
            <person name="Fujiwara M."/>
            <person name="Mori M."/>
            <person name="Tomita M."/>
            <person name="Arakawa K."/>
        </authorList>
    </citation>
    <scope>NUCLEOTIDE SEQUENCE [LARGE SCALE GENOMIC DNA]</scope>
</reference>
<evidence type="ECO:0000313" key="2">
    <source>
        <dbReference type="Proteomes" id="UP000499080"/>
    </source>
</evidence>
<dbReference type="AlphaFoldDB" id="A0A4Y2HXP4"/>
<comment type="caution">
    <text evidence="1">The sequence shown here is derived from an EMBL/GenBank/DDBJ whole genome shotgun (WGS) entry which is preliminary data.</text>
</comment>
<dbReference type="Proteomes" id="UP000499080">
    <property type="component" value="Unassembled WGS sequence"/>
</dbReference>
<name>A0A4Y2HXP4_ARAVE</name>
<keyword evidence="2" id="KW-1185">Reference proteome</keyword>
<evidence type="ECO:0000313" key="1">
    <source>
        <dbReference type="EMBL" id="GBM70083.1"/>
    </source>
</evidence>
<gene>
    <name evidence="1" type="ORF">AVEN_237194_1</name>
</gene>
<proteinExistence type="predicted"/>
<sequence>MLIPIVAGAILGLAFNFDTYRLQPTYIFDPEAVKSNLQIIPKAFTQSQYRLIQSSSDSTDLLDIDGDLSLKAKKGDIELSGYGKYMMKTINRQNSVEMLITVYHETQTETFPSYSKLRTDWQSKPPKNVGTHYIRSITYGGQLMISYILKANKDEYMEDIKAAVTANLAISGSLDANVTGRLEKLSEEVSDKSTVAISAYATTGIFNLPSDLKACLELVNQYPELVKKEGGGKGAPLKIDIVELSTLSRNYSAYLKNAALEGMLNDATNKFDDLRVSWDAYRDWENNHSWDPKWDDDVDSYQVRLKKAKDAMTRAISNLDATKGLEQFDEAFKVYGEHGLNIPNRYARELKNLTYNVEGKPFFWFPYTLAVSSYVHWGRLNCSLPSPEPLYVGYAGTSPVGFGNGGNIECLPANKPDLVPKKVGSTVLSEINGLLYELPDKKSGQTVCAFCKLENATVAYAISGRTDCPEEMKLEYSGYLMTSRDAGTGSSFICLDANPDDKIPADHKRLSDGSTASLSPVWTICPDCDEDENQKYVSCVVCSR</sequence>